<dbReference type="GO" id="GO:0051301">
    <property type="term" value="P:cell division"/>
    <property type="evidence" value="ECO:0007669"/>
    <property type="project" value="UniProtKB-KW"/>
</dbReference>
<dbReference type="STRING" id="1433126.BN938_0791"/>
<evidence type="ECO:0000256" key="1">
    <source>
        <dbReference type="ARBA" id="ARBA00004496"/>
    </source>
</evidence>
<feature type="domain" description="Core-binding (CB)" evidence="11">
    <location>
        <begin position="1"/>
        <end position="77"/>
    </location>
</feature>
<keyword evidence="13" id="KW-1185">Reference proteome</keyword>
<keyword evidence="7" id="KW-0233">DNA recombination</keyword>
<comment type="subcellular location">
    <subcellularLocation>
        <location evidence="1">Cytoplasm</location>
    </subcellularLocation>
</comment>
<accession>A0A060R703</accession>
<dbReference type="eggNOG" id="COG4974">
    <property type="taxonomic scope" value="Bacteria"/>
</dbReference>
<keyword evidence="2" id="KW-0963">Cytoplasm</keyword>
<dbReference type="PROSITE" id="PS51900">
    <property type="entry name" value="CB"/>
    <property type="match status" value="1"/>
</dbReference>
<dbReference type="Gene3D" id="1.10.443.10">
    <property type="entry name" value="Intergrase catalytic core"/>
    <property type="match status" value="1"/>
</dbReference>
<dbReference type="InterPro" id="IPR013762">
    <property type="entry name" value="Integrase-like_cat_sf"/>
</dbReference>
<evidence type="ECO:0000256" key="3">
    <source>
        <dbReference type="ARBA" id="ARBA00022618"/>
    </source>
</evidence>
<evidence type="ECO:0000313" key="13">
    <source>
        <dbReference type="Proteomes" id="UP000027616"/>
    </source>
</evidence>
<evidence type="ECO:0000256" key="4">
    <source>
        <dbReference type="ARBA" id="ARBA00022829"/>
    </source>
</evidence>
<evidence type="ECO:0000259" key="11">
    <source>
        <dbReference type="PROSITE" id="PS51900"/>
    </source>
</evidence>
<feature type="domain" description="Tyr recombinase" evidence="10">
    <location>
        <begin position="98"/>
        <end position="278"/>
    </location>
</feature>
<dbReference type="Pfam" id="PF00589">
    <property type="entry name" value="Phage_integrase"/>
    <property type="match status" value="1"/>
</dbReference>
<dbReference type="Gene3D" id="1.10.150.130">
    <property type="match status" value="1"/>
</dbReference>
<dbReference type="Pfam" id="PF02899">
    <property type="entry name" value="Phage_int_SAM_1"/>
    <property type="match status" value="1"/>
</dbReference>
<dbReference type="Proteomes" id="UP000027616">
    <property type="component" value="Chromosome I"/>
</dbReference>
<dbReference type="InterPro" id="IPR002104">
    <property type="entry name" value="Integrase_catalytic"/>
</dbReference>
<dbReference type="PANTHER" id="PTHR30349:SF77">
    <property type="entry name" value="TYROSINE RECOMBINASE XERC"/>
    <property type="match status" value="1"/>
</dbReference>
<evidence type="ECO:0000256" key="8">
    <source>
        <dbReference type="ARBA" id="ARBA00023306"/>
    </source>
</evidence>
<dbReference type="PANTHER" id="PTHR30349">
    <property type="entry name" value="PHAGE INTEGRASE-RELATED"/>
    <property type="match status" value="1"/>
</dbReference>
<dbReference type="AlphaFoldDB" id="A0A060R703"/>
<protein>
    <submittedName>
        <fullName evidence="12">Integrase/site-specific recombinase</fullName>
    </submittedName>
</protein>
<evidence type="ECO:0000256" key="6">
    <source>
        <dbReference type="ARBA" id="ARBA00023125"/>
    </source>
</evidence>
<dbReference type="PATRIC" id="fig|1433126.3.peg.793"/>
<evidence type="ECO:0000259" key="10">
    <source>
        <dbReference type="PROSITE" id="PS51898"/>
    </source>
</evidence>
<evidence type="ECO:0000256" key="9">
    <source>
        <dbReference type="PROSITE-ProRule" id="PRU01248"/>
    </source>
</evidence>
<dbReference type="InterPro" id="IPR004107">
    <property type="entry name" value="Integrase_SAM-like_N"/>
</dbReference>
<evidence type="ECO:0000256" key="7">
    <source>
        <dbReference type="ARBA" id="ARBA00023172"/>
    </source>
</evidence>
<dbReference type="HOGENOM" id="CLU_027562_9_0_10"/>
<dbReference type="InterPro" id="IPR010998">
    <property type="entry name" value="Integrase_recombinase_N"/>
</dbReference>
<dbReference type="PROSITE" id="PS51898">
    <property type="entry name" value="TYR_RECOMBINASE"/>
    <property type="match status" value="1"/>
</dbReference>
<dbReference type="SUPFAM" id="SSF56349">
    <property type="entry name" value="DNA breaking-rejoining enzymes"/>
    <property type="match status" value="1"/>
</dbReference>
<evidence type="ECO:0000256" key="2">
    <source>
        <dbReference type="ARBA" id="ARBA00022490"/>
    </source>
</evidence>
<dbReference type="EMBL" id="HG934468">
    <property type="protein sequence ID" value="CDN30895.1"/>
    <property type="molecule type" value="Genomic_DNA"/>
</dbReference>
<dbReference type="InterPro" id="IPR050090">
    <property type="entry name" value="Tyrosine_recombinase_XerCD"/>
</dbReference>
<sequence>MWQSHLEAECRFSPLTVRAYTDDVTFFALYLGHHNCPKEVTYNDVRSYVMAMVERGDSPRSINRHISAIKSFFNFLIRLGEVEKNPATKLKSLKSPKGLPQYIQPSKMGEIINWALESKDDFEQERDSLIILLFYSTGIRRAELAAIKIGDIDIEQRKIRIRGKGDKEREIPLVDFLAEKLERFLQRHCQKENNFLFLMKENRPISHNELYNTVKRILTAAGVQGKRSPHILRHTFATELLNREAGIRSVQELLGHSSISSTEIYTHNTIERLKESYKNAHPRDRIGG</sequence>
<reference evidence="12 13" key="1">
    <citation type="journal article" date="2015" name="Genome Announc.">
        <title>Complete Genome Sequence of the Novel Leech Symbiont Mucinivorans hirudinis M3T.</title>
        <authorList>
            <person name="Nelson M.C."/>
            <person name="Bomar L."/>
            <person name="Graf J."/>
        </authorList>
    </citation>
    <scope>NUCLEOTIDE SEQUENCE [LARGE SCALE GENOMIC DNA]</scope>
    <source>
        <strain evidence="13">M3</strain>
    </source>
</reference>
<keyword evidence="6 9" id="KW-0238">DNA-binding</keyword>
<dbReference type="GO" id="GO:0005737">
    <property type="term" value="C:cytoplasm"/>
    <property type="evidence" value="ECO:0007669"/>
    <property type="project" value="UniProtKB-SubCell"/>
</dbReference>
<dbReference type="InterPro" id="IPR011010">
    <property type="entry name" value="DNA_brk_join_enz"/>
</dbReference>
<dbReference type="GO" id="GO:0006310">
    <property type="term" value="P:DNA recombination"/>
    <property type="evidence" value="ECO:0007669"/>
    <property type="project" value="UniProtKB-KW"/>
</dbReference>
<keyword evidence="4" id="KW-0159">Chromosome partition</keyword>
<name>A0A060R703_9BACT</name>
<dbReference type="KEGG" id="rbc:BN938_0791"/>
<dbReference type="GO" id="GO:0007059">
    <property type="term" value="P:chromosome segregation"/>
    <property type="evidence" value="ECO:0007669"/>
    <property type="project" value="UniProtKB-KW"/>
</dbReference>
<evidence type="ECO:0000256" key="5">
    <source>
        <dbReference type="ARBA" id="ARBA00022908"/>
    </source>
</evidence>
<keyword evidence="8" id="KW-0131">Cell cycle</keyword>
<dbReference type="GO" id="GO:0015074">
    <property type="term" value="P:DNA integration"/>
    <property type="evidence" value="ECO:0007669"/>
    <property type="project" value="UniProtKB-KW"/>
</dbReference>
<proteinExistence type="predicted"/>
<gene>
    <name evidence="12" type="ORF">BN938_0791</name>
</gene>
<dbReference type="GO" id="GO:0003677">
    <property type="term" value="F:DNA binding"/>
    <property type="evidence" value="ECO:0007669"/>
    <property type="project" value="UniProtKB-UniRule"/>
</dbReference>
<evidence type="ECO:0000313" key="12">
    <source>
        <dbReference type="EMBL" id="CDN30895.1"/>
    </source>
</evidence>
<keyword evidence="5" id="KW-0229">DNA integration</keyword>
<dbReference type="InterPro" id="IPR044068">
    <property type="entry name" value="CB"/>
</dbReference>
<keyword evidence="3" id="KW-0132">Cell division</keyword>
<organism evidence="12 13">
    <name type="scientific">Mucinivorans hirudinis</name>
    <dbReference type="NCBI Taxonomy" id="1433126"/>
    <lineage>
        <taxon>Bacteria</taxon>
        <taxon>Pseudomonadati</taxon>
        <taxon>Bacteroidota</taxon>
        <taxon>Bacteroidia</taxon>
        <taxon>Bacteroidales</taxon>
        <taxon>Rikenellaceae</taxon>
        <taxon>Mucinivorans</taxon>
    </lineage>
</organism>